<evidence type="ECO:0000313" key="2">
    <source>
        <dbReference type="Proteomes" id="UP000829398"/>
    </source>
</evidence>
<keyword evidence="2" id="KW-1185">Reference proteome</keyword>
<comment type="caution">
    <text evidence="1">The sequence shown here is derived from an EMBL/GenBank/DDBJ whole genome shotgun (WGS) entry which is preliminary data.</text>
</comment>
<proteinExistence type="predicted"/>
<protein>
    <submittedName>
        <fullName evidence="1">F14L17.20 protein</fullName>
    </submittedName>
</protein>
<dbReference type="EMBL" id="CM039173">
    <property type="protein sequence ID" value="KAH9773709.1"/>
    <property type="molecule type" value="Genomic_DNA"/>
</dbReference>
<name>A0ACB8LK26_CITSI</name>
<gene>
    <name evidence="1" type="ORF">KPL71_013407</name>
</gene>
<reference evidence="2" key="1">
    <citation type="journal article" date="2023" name="Hortic. Res.">
        <title>A chromosome-level phased genome enabling allele-level studies in sweet orange: a case study on citrus Huanglongbing tolerance.</title>
        <authorList>
            <person name="Wu B."/>
            <person name="Yu Q."/>
            <person name="Deng Z."/>
            <person name="Duan Y."/>
            <person name="Luo F."/>
            <person name="Gmitter F. Jr."/>
        </authorList>
    </citation>
    <scope>NUCLEOTIDE SEQUENCE [LARGE SCALE GENOMIC DNA]</scope>
    <source>
        <strain evidence="2">cv. Valencia</strain>
    </source>
</reference>
<sequence length="580" mass="64627">MTIKFKNRSFFTFLTLFFSFSTLSLSVSDHFDGDYSPNNNNNNNNMPSKSGGQWVLLQSSIGISAMHMQVLNNDKVIIFDRTDMGPSNLSLPIDKCRKEGDVRQLDCTAHSVLYDIASNTFRPLLLQTDTWCSSGAVLSDGTLVQTGGYNVGDRVIRLFTPCNDEGCDWVELSKNLWDRRWYASNQILPDNRIIVVGGRRVFTYEFYPKIDSLSSSLYLRFLIETRDPGEENNLYPFLHLLPDGNLFIFANRRSILFDYINNKLVKEFPVIPGNDKRNYPSTGSSILLPVKLSAGSDGNGTAALPDAEVMVCGGAPAGAFIKSDKESVYVEASRTCGRLKVTDKYPVWSMEFMPMPRVMSDMLLLPSGDVIIINGASNGTAGWEDAVGPNLNPVLYSPDEEEPDRRFVVLNPSKIPRMYHSSAVVLPDGRILVGGSNPHRRYNFTAYPYPTDLSLEAFHPHYLDPENAYMRPSILSLESIDRTVSYNEVFAVTFELSSYSPSGEISVSLMTPSFTTHSFAMNQRLVVLNVVSVSQLSVYAYKVVVNGPPTATVAPPGYYMMFVVHAGIPSHAVWVKVTWN</sequence>
<accession>A0ACB8LK26</accession>
<dbReference type="Proteomes" id="UP000829398">
    <property type="component" value="Chromosome 4"/>
</dbReference>
<evidence type="ECO:0000313" key="1">
    <source>
        <dbReference type="EMBL" id="KAH9773709.1"/>
    </source>
</evidence>
<organism evidence="1 2">
    <name type="scientific">Citrus sinensis</name>
    <name type="common">Sweet orange</name>
    <name type="synonym">Citrus aurantium var. sinensis</name>
    <dbReference type="NCBI Taxonomy" id="2711"/>
    <lineage>
        <taxon>Eukaryota</taxon>
        <taxon>Viridiplantae</taxon>
        <taxon>Streptophyta</taxon>
        <taxon>Embryophyta</taxon>
        <taxon>Tracheophyta</taxon>
        <taxon>Spermatophyta</taxon>
        <taxon>Magnoliopsida</taxon>
        <taxon>eudicotyledons</taxon>
        <taxon>Gunneridae</taxon>
        <taxon>Pentapetalae</taxon>
        <taxon>rosids</taxon>
        <taxon>malvids</taxon>
        <taxon>Sapindales</taxon>
        <taxon>Rutaceae</taxon>
        <taxon>Aurantioideae</taxon>
        <taxon>Citrus</taxon>
    </lineage>
</organism>